<accession>A0A371GBC3</accession>
<dbReference type="OrthoDB" id="1928766at2759"/>
<keyword evidence="2" id="KW-1185">Reference proteome</keyword>
<dbReference type="PANTHER" id="PTHR24559">
    <property type="entry name" value="TRANSPOSON TY3-I GAG-POL POLYPROTEIN"/>
    <property type="match status" value="1"/>
</dbReference>
<dbReference type="EMBL" id="QJKJ01006115">
    <property type="protein sequence ID" value="RDX87835.1"/>
    <property type="molecule type" value="Genomic_DNA"/>
</dbReference>
<evidence type="ECO:0000313" key="2">
    <source>
        <dbReference type="Proteomes" id="UP000257109"/>
    </source>
</evidence>
<dbReference type="AlphaFoldDB" id="A0A371GBC3"/>
<name>A0A371GBC3_MUCPR</name>
<dbReference type="PANTHER" id="PTHR24559:SF444">
    <property type="entry name" value="REVERSE TRANSCRIPTASE DOMAIN-CONTAINING PROTEIN"/>
    <property type="match status" value="1"/>
</dbReference>
<comment type="caution">
    <text evidence="1">The sequence shown here is derived from an EMBL/GenBank/DDBJ whole genome shotgun (WGS) entry which is preliminary data.</text>
</comment>
<dbReference type="SUPFAM" id="SSF56672">
    <property type="entry name" value="DNA/RNA polymerases"/>
    <property type="match status" value="1"/>
</dbReference>
<reference evidence="1" key="1">
    <citation type="submission" date="2018-05" db="EMBL/GenBank/DDBJ databases">
        <title>Draft genome of Mucuna pruriens seed.</title>
        <authorList>
            <person name="Nnadi N.E."/>
            <person name="Vos R."/>
            <person name="Hasami M.H."/>
            <person name="Devisetty U.K."/>
            <person name="Aguiy J.C."/>
        </authorList>
    </citation>
    <scope>NUCLEOTIDE SEQUENCE [LARGE SCALE GENOMIC DNA]</scope>
    <source>
        <strain evidence="1">JCA_2017</strain>
    </source>
</reference>
<gene>
    <name evidence="1" type="ORF">CR513_30632</name>
</gene>
<dbReference type="InterPro" id="IPR043502">
    <property type="entry name" value="DNA/RNA_pol_sf"/>
</dbReference>
<dbReference type="Gene3D" id="3.10.10.10">
    <property type="entry name" value="HIV Type 1 Reverse Transcriptase, subunit A, domain 1"/>
    <property type="match status" value="1"/>
</dbReference>
<protein>
    <recommendedName>
        <fullName evidence="3">Reverse transcriptase domain-containing protein</fullName>
    </recommendedName>
</protein>
<proteinExistence type="predicted"/>
<evidence type="ECO:0000313" key="1">
    <source>
        <dbReference type="EMBL" id="RDX87835.1"/>
    </source>
</evidence>
<evidence type="ECO:0008006" key="3">
    <source>
        <dbReference type="Google" id="ProtNLM"/>
    </source>
</evidence>
<organism evidence="1 2">
    <name type="scientific">Mucuna pruriens</name>
    <name type="common">Velvet bean</name>
    <name type="synonym">Dolichos pruriens</name>
    <dbReference type="NCBI Taxonomy" id="157652"/>
    <lineage>
        <taxon>Eukaryota</taxon>
        <taxon>Viridiplantae</taxon>
        <taxon>Streptophyta</taxon>
        <taxon>Embryophyta</taxon>
        <taxon>Tracheophyta</taxon>
        <taxon>Spermatophyta</taxon>
        <taxon>Magnoliopsida</taxon>
        <taxon>eudicotyledons</taxon>
        <taxon>Gunneridae</taxon>
        <taxon>Pentapetalae</taxon>
        <taxon>rosids</taxon>
        <taxon>fabids</taxon>
        <taxon>Fabales</taxon>
        <taxon>Fabaceae</taxon>
        <taxon>Papilionoideae</taxon>
        <taxon>50 kb inversion clade</taxon>
        <taxon>NPAAA clade</taxon>
        <taxon>indigoferoid/millettioid clade</taxon>
        <taxon>Phaseoleae</taxon>
        <taxon>Mucuna</taxon>
    </lineage>
</organism>
<dbReference type="InterPro" id="IPR053134">
    <property type="entry name" value="RNA-dir_DNA_polymerase"/>
</dbReference>
<sequence length="227" mass="26226">MGRPTLNKLRVVVSTLHLCMKYPVGQEVGRVWVDHRVARRCYENSLRIGSQLSQAGEPNVNVLNLNLDPMCEDERERPLLAEDLKEEDESHLVTFLRENRDVFAWSPADMPGVDPNFLCHHLSISPGYRPVTQRRRKLGEEKRKAAREETKKLLATGFIREIQYPTWLANVVMVKKDNGKWRMCTDYTNLNKACPKDPYSLPNIDRLVYRASDFALLSFIDAYSGYN</sequence>
<dbReference type="Proteomes" id="UP000257109">
    <property type="component" value="Unassembled WGS sequence"/>
</dbReference>
<feature type="non-terminal residue" evidence="1">
    <location>
        <position position="1"/>
    </location>
</feature>